<evidence type="ECO:0000313" key="12">
    <source>
        <dbReference type="EMBL" id="CAB4953181.1"/>
    </source>
</evidence>
<dbReference type="EMBL" id="CAFBNH010000009">
    <property type="protein sequence ID" value="CAB4953181.1"/>
    <property type="molecule type" value="Genomic_DNA"/>
</dbReference>
<dbReference type="EMBL" id="CAESAE010000002">
    <property type="protein sequence ID" value="CAB4331910.1"/>
    <property type="molecule type" value="Genomic_DNA"/>
</dbReference>
<evidence type="ECO:0000256" key="2">
    <source>
        <dbReference type="ARBA" id="ARBA00022448"/>
    </source>
</evidence>
<dbReference type="EMBL" id="CAFBQX010000002">
    <property type="protein sequence ID" value="CAB5070753.1"/>
    <property type="molecule type" value="Genomic_DNA"/>
</dbReference>
<evidence type="ECO:0000313" key="11">
    <source>
        <dbReference type="EMBL" id="CAB4865655.1"/>
    </source>
</evidence>
<evidence type="ECO:0000256" key="1">
    <source>
        <dbReference type="ARBA" id="ARBA00005417"/>
    </source>
</evidence>
<dbReference type="PROSITE" id="PS50893">
    <property type="entry name" value="ABC_TRANSPORTER_2"/>
    <property type="match status" value="1"/>
</dbReference>
<evidence type="ECO:0000259" key="5">
    <source>
        <dbReference type="PROSITE" id="PS50893"/>
    </source>
</evidence>
<dbReference type="FunFam" id="3.40.50.300:FF:000016">
    <property type="entry name" value="Oligopeptide ABC transporter ATP-binding component"/>
    <property type="match status" value="1"/>
</dbReference>
<dbReference type="InterPro" id="IPR027417">
    <property type="entry name" value="P-loop_NTPase"/>
</dbReference>
<dbReference type="InterPro" id="IPR017871">
    <property type="entry name" value="ABC_transporter-like_CS"/>
</dbReference>
<dbReference type="EMBL" id="CAEZXO010000003">
    <property type="protein sequence ID" value="CAB4690859.1"/>
    <property type="molecule type" value="Genomic_DNA"/>
</dbReference>
<dbReference type="EMBL" id="CAEZZW010000007">
    <property type="protein sequence ID" value="CAB4785215.1"/>
    <property type="molecule type" value="Genomic_DNA"/>
</dbReference>
<dbReference type="PROSITE" id="PS00211">
    <property type="entry name" value="ABC_TRANSPORTER_1"/>
    <property type="match status" value="1"/>
</dbReference>
<dbReference type="GO" id="GO:0016887">
    <property type="term" value="F:ATP hydrolysis activity"/>
    <property type="evidence" value="ECO:0007669"/>
    <property type="project" value="InterPro"/>
</dbReference>
<evidence type="ECO:0000313" key="13">
    <source>
        <dbReference type="EMBL" id="CAB4977294.1"/>
    </source>
</evidence>
<feature type="domain" description="ABC transporter" evidence="5">
    <location>
        <begin position="17"/>
        <end position="256"/>
    </location>
</feature>
<keyword evidence="2" id="KW-0813">Transport</keyword>
<evidence type="ECO:0000313" key="6">
    <source>
        <dbReference type="EMBL" id="CAB4331910.1"/>
    </source>
</evidence>
<dbReference type="EMBL" id="CAFBLD010000004">
    <property type="protein sequence ID" value="CAB4865655.1"/>
    <property type="molecule type" value="Genomic_DNA"/>
</dbReference>
<dbReference type="AlphaFoldDB" id="A0A6J7AMQ1"/>
<organism evidence="10">
    <name type="scientific">freshwater metagenome</name>
    <dbReference type="NCBI Taxonomy" id="449393"/>
    <lineage>
        <taxon>unclassified sequences</taxon>
        <taxon>metagenomes</taxon>
        <taxon>ecological metagenomes</taxon>
    </lineage>
</organism>
<dbReference type="SMART" id="SM00382">
    <property type="entry name" value="AAA"/>
    <property type="match status" value="1"/>
</dbReference>
<dbReference type="EMBL" id="CAFBOC010000008">
    <property type="protein sequence ID" value="CAB4977294.1"/>
    <property type="molecule type" value="Genomic_DNA"/>
</dbReference>
<dbReference type="GO" id="GO:0005524">
    <property type="term" value="F:ATP binding"/>
    <property type="evidence" value="ECO:0007669"/>
    <property type="project" value="UniProtKB-KW"/>
</dbReference>
<dbReference type="EMBL" id="CAEZYM010000007">
    <property type="protein sequence ID" value="CAB4725914.1"/>
    <property type="molecule type" value="Genomic_DNA"/>
</dbReference>
<sequence length="329" mass="35882">MSANHIALSVDSLSVNFRSRVFSKVKGVVHAVDQVSFDLGRGTTTAIVGETGSGKSTILKAIIGLVEASEGSITLNDVNFSQLNSRAASELRHHIQMVFQDPIGSLNPRMRISEIIAEPLVITKTGNKIDREQMAQEILSKVDLKPELLSRFPHQLSGGQRQRVAIARALIVQPEVLLLDEPLSALDVLVQAQVVRLLADIQKAGNLSYLFVTHDLALASEIADNVVVLYLGRIVEAGSVKEVFENPSHPYTQALLSAVPTADHKIESTRERVILIGDPPNPFDPPSGCSFRTRCPAAEEKCSIERPQLFDLASDHRIACHVVHQRSSS</sequence>
<dbReference type="GO" id="GO:0015833">
    <property type="term" value="P:peptide transport"/>
    <property type="evidence" value="ECO:0007669"/>
    <property type="project" value="InterPro"/>
</dbReference>
<dbReference type="NCBIfam" id="TIGR01727">
    <property type="entry name" value="oligo_HPY"/>
    <property type="match status" value="1"/>
</dbReference>
<evidence type="ECO:0000313" key="8">
    <source>
        <dbReference type="EMBL" id="CAB4725914.1"/>
    </source>
</evidence>
<dbReference type="InterPro" id="IPR013563">
    <property type="entry name" value="Oligopep_ABC_C"/>
</dbReference>
<dbReference type="GO" id="GO:0055085">
    <property type="term" value="P:transmembrane transport"/>
    <property type="evidence" value="ECO:0007669"/>
    <property type="project" value="UniProtKB-ARBA"/>
</dbReference>
<comment type="similarity">
    <text evidence="1">Belongs to the ABC transporter superfamily.</text>
</comment>
<keyword evidence="3" id="KW-0547">Nucleotide-binding</keyword>
<dbReference type="Gene3D" id="3.40.50.300">
    <property type="entry name" value="P-loop containing nucleotide triphosphate hydrolases"/>
    <property type="match status" value="1"/>
</dbReference>
<dbReference type="PANTHER" id="PTHR43776">
    <property type="entry name" value="TRANSPORT ATP-BINDING PROTEIN"/>
    <property type="match status" value="1"/>
</dbReference>
<evidence type="ECO:0000313" key="10">
    <source>
        <dbReference type="EMBL" id="CAB4833688.1"/>
    </source>
</evidence>
<name>A0A6J7AMQ1_9ZZZZ</name>
<proteinExistence type="inferred from homology"/>
<evidence type="ECO:0000256" key="4">
    <source>
        <dbReference type="ARBA" id="ARBA00022840"/>
    </source>
</evidence>
<reference evidence="10" key="1">
    <citation type="submission" date="2020-05" db="EMBL/GenBank/DDBJ databases">
        <authorList>
            <person name="Chiriac C."/>
            <person name="Salcher M."/>
            <person name="Ghai R."/>
            <person name="Kavagutti S V."/>
        </authorList>
    </citation>
    <scope>NUCLEOTIDE SEQUENCE</scope>
</reference>
<dbReference type="InterPro" id="IPR050319">
    <property type="entry name" value="ABC_transp_ATP-bind"/>
</dbReference>
<dbReference type="EMBL" id="CAFABH010000050">
    <property type="protein sequence ID" value="CAB4833688.1"/>
    <property type="molecule type" value="Genomic_DNA"/>
</dbReference>
<evidence type="ECO:0000313" key="9">
    <source>
        <dbReference type="EMBL" id="CAB4785215.1"/>
    </source>
</evidence>
<protein>
    <submittedName>
        <fullName evidence="10">Unannotated protein</fullName>
    </submittedName>
</protein>
<dbReference type="InterPro" id="IPR003439">
    <property type="entry name" value="ABC_transporter-like_ATP-bd"/>
</dbReference>
<dbReference type="PANTHER" id="PTHR43776:SF7">
    <property type="entry name" value="D,D-DIPEPTIDE TRANSPORT ATP-BINDING PROTEIN DDPF-RELATED"/>
    <property type="match status" value="1"/>
</dbReference>
<evidence type="ECO:0000313" key="7">
    <source>
        <dbReference type="EMBL" id="CAB4690859.1"/>
    </source>
</evidence>
<dbReference type="CDD" id="cd03257">
    <property type="entry name" value="ABC_NikE_OppD_transporters"/>
    <property type="match status" value="1"/>
</dbReference>
<dbReference type="InterPro" id="IPR003593">
    <property type="entry name" value="AAA+_ATPase"/>
</dbReference>
<keyword evidence="4" id="KW-0067">ATP-binding</keyword>
<evidence type="ECO:0000256" key="3">
    <source>
        <dbReference type="ARBA" id="ARBA00022741"/>
    </source>
</evidence>
<dbReference type="Pfam" id="PF00005">
    <property type="entry name" value="ABC_tran"/>
    <property type="match status" value="1"/>
</dbReference>
<gene>
    <name evidence="7" type="ORF">UFOPK2510_00682</name>
    <name evidence="8" type="ORF">UFOPK2718_00893</name>
    <name evidence="9" type="ORF">UFOPK2936_01235</name>
    <name evidence="10" type="ORF">UFOPK3174_01518</name>
    <name evidence="11" type="ORF">UFOPK3328_00750</name>
    <name evidence="12" type="ORF">UFOPK3779_01359</name>
    <name evidence="13" type="ORF">UFOPK3913_00882</name>
    <name evidence="6" type="ORF">UFOPK4107_00264</name>
    <name evidence="14" type="ORF">UFOPK4403_00454</name>
</gene>
<dbReference type="Pfam" id="PF08352">
    <property type="entry name" value="oligo_HPY"/>
    <property type="match status" value="1"/>
</dbReference>
<accession>A0A6J7AMQ1</accession>
<evidence type="ECO:0000313" key="14">
    <source>
        <dbReference type="EMBL" id="CAB5070753.1"/>
    </source>
</evidence>
<dbReference type="SUPFAM" id="SSF52540">
    <property type="entry name" value="P-loop containing nucleoside triphosphate hydrolases"/>
    <property type="match status" value="1"/>
</dbReference>